<comment type="similarity">
    <text evidence="2">Belongs to the adaptor complexes large subunit family.</text>
</comment>
<dbReference type="Pfam" id="PF01602">
    <property type="entry name" value="Adaptin_N"/>
    <property type="match status" value="1"/>
</dbReference>
<feature type="region of interest" description="Disordered" evidence="6">
    <location>
        <begin position="345"/>
        <end position="377"/>
    </location>
</feature>
<keyword evidence="3" id="KW-0813">Transport</keyword>
<dbReference type="GO" id="GO:0006886">
    <property type="term" value="P:intracellular protein transport"/>
    <property type="evidence" value="ECO:0007669"/>
    <property type="project" value="InterPro"/>
</dbReference>
<dbReference type="Gramene" id="PHT75704">
    <property type="protein sequence ID" value="PHT75704"/>
    <property type="gene ID" value="T459_19226"/>
</dbReference>
<dbReference type="InterPro" id="IPR016024">
    <property type="entry name" value="ARM-type_fold"/>
</dbReference>
<reference evidence="8 9" key="1">
    <citation type="journal article" date="2014" name="Nat. Genet.">
        <title>Genome sequence of the hot pepper provides insights into the evolution of pungency in Capsicum species.</title>
        <authorList>
            <person name="Kim S."/>
            <person name="Park M."/>
            <person name="Yeom S.I."/>
            <person name="Kim Y.M."/>
            <person name="Lee J.M."/>
            <person name="Lee H.A."/>
            <person name="Seo E."/>
            <person name="Choi J."/>
            <person name="Cheong K."/>
            <person name="Kim K.T."/>
            <person name="Jung K."/>
            <person name="Lee G.W."/>
            <person name="Oh S.K."/>
            <person name="Bae C."/>
            <person name="Kim S.B."/>
            <person name="Lee H.Y."/>
            <person name="Kim S.Y."/>
            <person name="Kim M.S."/>
            <person name="Kang B.C."/>
            <person name="Jo Y.D."/>
            <person name="Yang H.B."/>
            <person name="Jeong H.J."/>
            <person name="Kang W.H."/>
            <person name="Kwon J.K."/>
            <person name="Shin C."/>
            <person name="Lim J.Y."/>
            <person name="Park J.H."/>
            <person name="Huh J.H."/>
            <person name="Kim J.S."/>
            <person name="Kim B.D."/>
            <person name="Cohen O."/>
            <person name="Paran I."/>
            <person name="Suh M.C."/>
            <person name="Lee S.B."/>
            <person name="Kim Y.K."/>
            <person name="Shin Y."/>
            <person name="Noh S.J."/>
            <person name="Park J."/>
            <person name="Seo Y.S."/>
            <person name="Kwon S.Y."/>
            <person name="Kim H.A."/>
            <person name="Park J.M."/>
            <person name="Kim H.J."/>
            <person name="Choi S.B."/>
            <person name="Bosland P.W."/>
            <person name="Reeves G."/>
            <person name="Jo S.H."/>
            <person name="Lee B.W."/>
            <person name="Cho H.T."/>
            <person name="Choi H.S."/>
            <person name="Lee M.S."/>
            <person name="Yu Y."/>
            <person name="Do Choi Y."/>
            <person name="Park B.S."/>
            <person name="van Deynze A."/>
            <person name="Ashrafi H."/>
            <person name="Hill T."/>
            <person name="Kim W.T."/>
            <person name="Pai H.S."/>
            <person name="Ahn H.K."/>
            <person name="Yeam I."/>
            <person name="Giovannoni J.J."/>
            <person name="Rose J.K."/>
            <person name="Sorensen I."/>
            <person name="Lee S.J."/>
            <person name="Kim R.W."/>
            <person name="Choi I.Y."/>
            <person name="Choi B.S."/>
            <person name="Lim J.S."/>
            <person name="Lee Y.H."/>
            <person name="Choi D."/>
        </authorList>
    </citation>
    <scope>NUCLEOTIDE SEQUENCE [LARGE SCALE GENOMIC DNA]</scope>
    <source>
        <strain evidence="9">cv. CM334</strain>
    </source>
</reference>
<dbReference type="Gene3D" id="1.25.10.10">
    <property type="entry name" value="Leucine-rich Repeat Variant"/>
    <property type="match status" value="2"/>
</dbReference>
<dbReference type="AlphaFoldDB" id="A0A2G2Z171"/>
<name>A0A2G2Z171_CAPAN</name>
<evidence type="ECO:0000256" key="6">
    <source>
        <dbReference type="SAM" id="MobiDB-lite"/>
    </source>
</evidence>
<dbReference type="InterPro" id="IPR011989">
    <property type="entry name" value="ARM-like"/>
</dbReference>
<proteinExistence type="inferred from homology"/>
<dbReference type="EMBL" id="AYRZ02000007">
    <property type="protein sequence ID" value="PHT75704.1"/>
    <property type="molecule type" value="Genomic_DNA"/>
</dbReference>
<gene>
    <name evidence="8" type="ORF">T459_19226</name>
</gene>
<dbReference type="GO" id="GO:0012505">
    <property type="term" value="C:endomembrane system"/>
    <property type="evidence" value="ECO:0007669"/>
    <property type="project" value="UniProtKB-SubCell"/>
</dbReference>
<dbReference type="PANTHER" id="PTHR11134">
    <property type="entry name" value="ADAPTOR COMPLEX SUBUNIT BETA FAMILY MEMBER"/>
    <property type="match status" value="1"/>
</dbReference>
<keyword evidence="5" id="KW-0472">Membrane</keyword>
<evidence type="ECO:0000256" key="1">
    <source>
        <dbReference type="ARBA" id="ARBA00004308"/>
    </source>
</evidence>
<dbReference type="SUPFAM" id="SSF48371">
    <property type="entry name" value="ARM repeat"/>
    <property type="match status" value="1"/>
</dbReference>
<sequence>MARDRYDDLGILASTPGGAGFYSLLSEFQWDEKIIKYVRGERSNPHGRIWIGAKRILGVINMDGICYRVVEMLLEEGKIKVYDCNLLFLDEANFFTQMQPLLELFPNLLRQSELMHYFAAEVLMKKPWDFEDILPVLTDSLSVAIDVSSVESYISSVAIDVLSVTSNISSVASDVLSFSSDGSFVASNGSSVALDGSSIVPDDVVNCMQIENLELKKLVDLDLINQSKSQPDLAILAINTFVKDSQDPNPLISDLAVRTMGCIRVDKITEYLCDPLQHCLKDDDPYVPKKPVISDDSKKLNPTLLDKLLPNIYTLSSVYHKPSEAFIIRVMTTQKIEDEEYTDAGEQGYYDSPAPIEENGVSPPASTSNVQHPAARQPSAPTFPALFLLDLGIDNSNNAIVSVDQDTTSVGPSLPIVLPASSGQGFQISA</sequence>
<reference evidence="8 9" key="2">
    <citation type="journal article" date="2017" name="Genome Biol.">
        <title>New reference genome sequences of hot pepper reveal the massive evolution of plant disease-resistance genes by retroduplication.</title>
        <authorList>
            <person name="Kim S."/>
            <person name="Park J."/>
            <person name="Yeom S.I."/>
            <person name="Kim Y.M."/>
            <person name="Seo E."/>
            <person name="Kim K.T."/>
            <person name="Kim M.S."/>
            <person name="Lee J.M."/>
            <person name="Cheong K."/>
            <person name="Shin H.S."/>
            <person name="Kim S.B."/>
            <person name="Han K."/>
            <person name="Lee J."/>
            <person name="Park M."/>
            <person name="Lee H.A."/>
            <person name="Lee H.Y."/>
            <person name="Lee Y."/>
            <person name="Oh S."/>
            <person name="Lee J.H."/>
            <person name="Choi E."/>
            <person name="Choi E."/>
            <person name="Lee S.E."/>
            <person name="Jeon J."/>
            <person name="Kim H."/>
            <person name="Choi G."/>
            <person name="Song H."/>
            <person name="Lee J."/>
            <person name="Lee S.C."/>
            <person name="Kwon J.K."/>
            <person name="Lee H.Y."/>
            <person name="Koo N."/>
            <person name="Hong Y."/>
            <person name="Kim R.W."/>
            <person name="Kang W.H."/>
            <person name="Huh J.H."/>
            <person name="Kang B.C."/>
            <person name="Yang T.J."/>
            <person name="Lee Y.H."/>
            <person name="Bennetzen J.L."/>
            <person name="Choi D."/>
        </authorList>
    </citation>
    <scope>NUCLEOTIDE SEQUENCE [LARGE SCALE GENOMIC DNA]</scope>
    <source>
        <strain evidence="9">cv. CM334</strain>
    </source>
</reference>
<dbReference type="GO" id="GO:0016192">
    <property type="term" value="P:vesicle-mediated transport"/>
    <property type="evidence" value="ECO:0000318"/>
    <property type="project" value="GO_Central"/>
</dbReference>
<organism evidence="8 9">
    <name type="scientific">Capsicum annuum</name>
    <name type="common">Capsicum pepper</name>
    <dbReference type="NCBI Taxonomy" id="4072"/>
    <lineage>
        <taxon>Eukaryota</taxon>
        <taxon>Viridiplantae</taxon>
        <taxon>Streptophyta</taxon>
        <taxon>Embryophyta</taxon>
        <taxon>Tracheophyta</taxon>
        <taxon>Spermatophyta</taxon>
        <taxon>Magnoliopsida</taxon>
        <taxon>eudicotyledons</taxon>
        <taxon>Gunneridae</taxon>
        <taxon>Pentapetalae</taxon>
        <taxon>asterids</taxon>
        <taxon>lamiids</taxon>
        <taxon>Solanales</taxon>
        <taxon>Solanaceae</taxon>
        <taxon>Solanoideae</taxon>
        <taxon>Capsiceae</taxon>
        <taxon>Capsicum</taxon>
    </lineage>
</organism>
<comment type="caution">
    <text evidence="8">The sequence shown here is derived from an EMBL/GenBank/DDBJ whole genome shotgun (WGS) entry which is preliminary data.</text>
</comment>
<dbReference type="GO" id="GO:0030117">
    <property type="term" value="C:membrane coat"/>
    <property type="evidence" value="ECO:0007669"/>
    <property type="project" value="InterPro"/>
</dbReference>
<dbReference type="Proteomes" id="UP000222542">
    <property type="component" value="Unassembled WGS sequence"/>
</dbReference>
<evidence type="ECO:0000256" key="4">
    <source>
        <dbReference type="ARBA" id="ARBA00022927"/>
    </source>
</evidence>
<evidence type="ECO:0000259" key="7">
    <source>
        <dbReference type="Pfam" id="PF01602"/>
    </source>
</evidence>
<dbReference type="STRING" id="4072.A0A2G2Z171"/>
<evidence type="ECO:0000256" key="5">
    <source>
        <dbReference type="ARBA" id="ARBA00023136"/>
    </source>
</evidence>
<accession>A0A2G2Z171</accession>
<keyword evidence="4" id="KW-0653">Protein transport</keyword>
<evidence type="ECO:0000313" key="9">
    <source>
        <dbReference type="Proteomes" id="UP000222542"/>
    </source>
</evidence>
<dbReference type="InterPro" id="IPR026739">
    <property type="entry name" value="AP_beta"/>
</dbReference>
<comment type="subcellular location">
    <subcellularLocation>
        <location evidence="1">Endomembrane system</location>
    </subcellularLocation>
</comment>
<evidence type="ECO:0000256" key="3">
    <source>
        <dbReference type="ARBA" id="ARBA00022448"/>
    </source>
</evidence>
<protein>
    <recommendedName>
        <fullName evidence="7">Clathrin/coatomer adaptor adaptin-like N-terminal domain-containing protein</fullName>
    </recommendedName>
</protein>
<keyword evidence="9" id="KW-1185">Reference proteome</keyword>
<dbReference type="InterPro" id="IPR002553">
    <property type="entry name" value="Clathrin/coatomer_adapt-like_N"/>
</dbReference>
<evidence type="ECO:0000313" key="8">
    <source>
        <dbReference type="EMBL" id="PHT75704.1"/>
    </source>
</evidence>
<feature type="domain" description="Clathrin/coatomer adaptor adaptin-like N-terminal" evidence="7">
    <location>
        <begin position="203"/>
        <end position="293"/>
    </location>
</feature>
<evidence type="ECO:0000256" key="2">
    <source>
        <dbReference type="ARBA" id="ARBA00006613"/>
    </source>
</evidence>